<dbReference type="EC" id="2.1.1.193" evidence="3 12"/>
<keyword evidence="8 12" id="KW-0808">Transferase</keyword>
<dbReference type="Pfam" id="PF20260">
    <property type="entry name" value="PUA_4"/>
    <property type="match status" value="1"/>
</dbReference>
<dbReference type="NCBIfam" id="NF008692">
    <property type="entry name" value="PRK11713.1-5"/>
    <property type="match status" value="1"/>
</dbReference>
<comment type="subcellular location">
    <subcellularLocation>
        <location evidence="1 12">Cytoplasm</location>
    </subcellularLocation>
</comment>
<evidence type="ECO:0000256" key="2">
    <source>
        <dbReference type="ARBA" id="ARBA00005528"/>
    </source>
</evidence>
<evidence type="ECO:0000313" key="15">
    <source>
        <dbReference type="EMBL" id="BBB15195.1"/>
    </source>
</evidence>
<comment type="similarity">
    <text evidence="2 12">Belongs to the RNA methyltransferase RsmE family.</text>
</comment>
<dbReference type="GO" id="GO:0005737">
    <property type="term" value="C:cytoplasm"/>
    <property type="evidence" value="ECO:0007669"/>
    <property type="project" value="UniProtKB-SubCell"/>
</dbReference>
<dbReference type="Gene3D" id="2.40.240.20">
    <property type="entry name" value="Hypothetical PUA domain-like, domain 1"/>
    <property type="match status" value="1"/>
</dbReference>
<evidence type="ECO:0000256" key="4">
    <source>
        <dbReference type="ARBA" id="ARBA00013673"/>
    </source>
</evidence>
<dbReference type="InterPro" id="IPR029028">
    <property type="entry name" value="Alpha/beta_knot_MTases"/>
</dbReference>
<dbReference type="Gene3D" id="3.40.1280.10">
    <property type="match status" value="1"/>
</dbReference>
<evidence type="ECO:0000313" key="16">
    <source>
        <dbReference type="Proteomes" id="UP000282483"/>
    </source>
</evidence>
<proteinExistence type="inferred from homology"/>
<dbReference type="SUPFAM" id="SSF88697">
    <property type="entry name" value="PUA domain-like"/>
    <property type="match status" value="1"/>
</dbReference>
<evidence type="ECO:0000256" key="8">
    <source>
        <dbReference type="ARBA" id="ARBA00022679"/>
    </source>
</evidence>
<accession>A0A2Z5UVV8</accession>
<evidence type="ECO:0000256" key="9">
    <source>
        <dbReference type="ARBA" id="ARBA00022691"/>
    </source>
</evidence>
<dbReference type="PANTHER" id="PTHR30027">
    <property type="entry name" value="RIBOSOMAL RNA SMALL SUBUNIT METHYLTRANSFERASE E"/>
    <property type="match status" value="1"/>
</dbReference>
<evidence type="ECO:0000259" key="14">
    <source>
        <dbReference type="Pfam" id="PF20260"/>
    </source>
</evidence>
<dbReference type="SUPFAM" id="SSF75217">
    <property type="entry name" value="alpha/beta knot"/>
    <property type="match status" value="1"/>
</dbReference>
<dbReference type="OrthoDB" id="9815641at2"/>
<evidence type="ECO:0000256" key="6">
    <source>
        <dbReference type="ARBA" id="ARBA00022552"/>
    </source>
</evidence>
<dbReference type="PIRSF" id="PIRSF015601">
    <property type="entry name" value="MTase_slr0722"/>
    <property type="match status" value="1"/>
</dbReference>
<comment type="catalytic activity">
    <reaction evidence="11 12">
        <text>uridine(1498) in 16S rRNA + S-adenosyl-L-methionine = N(3)-methyluridine(1498) in 16S rRNA + S-adenosyl-L-homocysteine + H(+)</text>
        <dbReference type="Rhea" id="RHEA:42920"/>
        <dbReference type="Rhea" id="RHEA-COMP:10283"/>
        <dbReference type="Rhea" id="RHEA-COMP:10284"/>
        <dbReference type="ChEBI" id="CHEBI:15378"/>
        <dbReference type="ChEBI" id="CHEBI:57856"/>
        <dbReference type="ChEBI" id="CHEBI:59789"/>
        <dbReference type="ChEBI" id="CHEBI:65315"/>
        <dbReference type="ChEBI" id="CHEBI:74502"/>
        <dbReference type="EC" id="2.1.1.193"/>
    </reaction>
</comment>
<evidence type="ECO:0000256" key="3">
    <source>
        <dbReference type="ARBA" id="ARBA00012328"/>
    </source>
</evidence>
<evidence type="ECO:0000256" key="12">
    <source>
        <dbReference type="PIRNR" id="PIRNR015601"/>
    </source>
</evidence>
<keyword evidence="5 12" id="KW-0963">Cytoplasm</keyword>
<gene>
    <name evidence="15" type="primary">rsmE</name>
    <name evidence="15" type="ORF">RVIR1_06990</name>
</gene>
<feature type="domain" description="Ribosomal RNA small subunit methyltransferase E methyltransferase" evidence="13">
    <location>
        <begin position="200"/>
        <end position="278"/>
    </location>
</feature>
<dbReference type="InterPro" id="IPR006700">
    <property type="entry name" value="RsmE"/>
</dbReference>
<keyword evidence="6 12" id="KW-0698">rRNA processing</keyword>
<dbReference type="KEGG" id="rvi:RVIR1_06990"/>
<dbReference type="GO" id="GO:0070475">
    <property type="term" value="P:rRNA base methylation"/>
    <property type="evidence" value="ECO:0007669"/>
    <property type="project" value="TreeGrafter"/>
</dbReference>
<evidence type="ECO:0000256" key="1">
    <source>
        <dbReference type="ARBA" id="ARBA00004496"/>
    </source>
</evidence>
<name>A0A2Z5UVV8_9COXI</name>
<dbReference type="EMBL" id="AP018005">
    <property type="protein sequence ID" value="BBB15195.1"/>
    <property type="molecule type" value="Genomic_DNA"/>
</dbReference>
<evidence type="ECO:0000256" key="10">
    <source>
        <dbReference type="ARBA" id="ARBA00025699"/>
    </source>
</evidence>
<evidence type="ECO:0000256" key="11">
    <source>
        <dbReference type="ARBA" id="ARBA00047944"/>
    </source>
</evidence>
<comment type="function">
    <text evidence="10 12">Specifically methylates the N3 position of the uracil ring of uridine 1498 (m3U1498) in 16S rRNA. Acts on the fully assembled 30S ribosomal subunit.</text>
</comment>
<dbReference type="RefSeq" id="WP_126322672.1">
    <property type="nucleotide sequence ID" value="NZ_AP018005.1"/>
</dbReference>
<dbReference type="NCBIfam" id="TIGR00046">
    <property type="entry name" value="RsmE family RNA methyltransferase"/>
    <property type="match status" value="1"/>
</dbReference>
<feature type="domain" description="Ribosomal RNA small subunit methyltransferase E methyltransferase" evidence="13">
    <location>
        <begin position="75"/>
        <end position="185"/>
    </location>
</feature>
<keyword evidence="16" id="KW-1185">Reference proteome</keyword>
<dbReference type="InterPro" id="IPR029026">
    <property type="entry name" value="tRNA_m1G_MTases_N"/>
</dbReference>
<dbReference type="InterPro" id="IPR046887">
    <property type="entry name" value="RsmE_PUA-like"/>
</dbReference>
<sequence length="289" mass="31876">MRLARIYQQQPLNSGKIIHLSKEAAHHLVRVLRLDVGAEFILFNGEGGEFKAHITSVQKNSVSAQIGIFNPVDNESSLQIILAQTIVKPEKMDYVLQKSVELGVTHIVPLITERCLLPKLSPERWEKRLAHWQAILINACEQSGRTKIPTVSRAVAFKTALQQIKADIRVILAPNATQTFSQLYSQQWDFQQGAAKESNRSVYTIHEDCELSGNTAENLSAKSMVKSCYCAAVLVGPEGGWSESEMKSALAADYLPIQLGPRILRTETAGLVALTLLQAAYGDISLNLV</sequence>
<dbReference type="InterPro" id="IPR046886">
    <property type="entry name" value="RsmE_MTase_dom"/>
</dbReference>
<dbReference type="PANTHER" id="PTHR30027:SF3">
    <property type="entry name" value="16S RRNA (URACIL(1498)-N(3))-METHYLTRANSFERASE"/>
    <property type="match status" value="1"/>
</dbReference>
<evidence type="ECO:0000259" key="13">
    <source>
        <dbReference type="Pfam" id="PF04452"/>
    </source>
</evidence>
<protein>
    <recommendedName>
        <fullName evidence="4 12">Ribosomal RNA small subunit methyltransferase E</fullName>
        <ecNumber evidence="3 12">2.1.1.193</ecNumber>
    </recommendedName>
</protein>
<dbReference type="Pfam" id="PF04452">
    <property type="entry name" value="Methyltrans_RNA"/>
    <property type="match status" value="2"/>
</dbReference>
<dbReference type="Proteomes" id="UP000282483">
    <property type="component" value="Chromosome"/>
</dbReference>
<evidence type="ECO:0000256" key="7">
    <source>
        <dbReference type="ARBA" id="ARBA00022603"/>
    </source>
</evidence>
<keyword evidence="9 12" id="KW-0949">S-adenosyl-L-methionine</keyword>
<evidence type="ECO:0000256" key="5">
    <source>
        <dbReference type="ARBA" id="ARBA00022490"/>
    </source>
</evidence>
<organism evidence="15 16">
    <name type="scientific">Candidatus Rickettsiella viridis</name>
    <dbReference type="NCBI Taxonomy" id="676208"/>
    <lineage>
        <taxon>Bacteria</taxon>
        <taxon>Pseudomonadati</taxon>
        <taxon>Pseudomonadota</taxon>
        <taxon>Gammaproteobacteria</taxon>
        <taxon>Legionellales</taxon>
        <taxon>Coxiellaceae</taxon>
        <taxon>Rickettsiella</taxon>
    </lineage>
</organism>
<dbReference type="AlphaFoldDB" id="A0A2Z5UVV8"/>
<dbReference type="GO" id="GO:0070042">
    <property type="term" value="F:rRNA (uridine-N3-)-methyltransferase activity"/>
    <property type="evidence" value="ECO:0007669"/>
    <property type="project" value="TreeGrafter"/>
</dbReference>
<feature type="domain" description="Ribosomal RNA small subunit methyltransferase E PUA-like" evidence="14">
    <location>
        <begin position="20"/>
        <end position="66"/>
    </location>
</feature>
<reference evidence="15 16" key="1">
    <citation type="submission" date="2017-03" db="EMBL/GenBank/DDBJ databases">
        <title>The genome sequence of Candidatus Rickettsiella viridis.</title>
        <authorList>
            <person name="Nikoh N."/>
            <person name="Tsuchida T."/>
            <person name="Yamaguchi K."/>
            <person name="Maeda T."/>
            <person name="Shigenobu S."/>
            <person name="Fukatsu T."/>
        </authorList>
    </citation>
    <scope>NUCLEOTIDE SEQUENCE [LARGE SCALE GENOMIC DNA]</scope>
    <source>
        <strain evidence="15 16">Ap-RA04</strain>
    </source>
</reference>
<dbReference type="CDD" id="cd18084">
    <property type="entry name" value="RsmE-like"/>
    <property type="match status" value="1"/>
</dbReference>
<dbReference type="InterPro" id="IPR015947">
    <property type="entry name" value="PUA-like_sf"/>
</dbReference>
<keyword evidence="7 12" id="KW-0489">Methyltransferase</keyword>